<comment type="subcellular location">
    <subcellularLocation>
        <location evidence="1">Cell membrane</location>
        <topology evidence="1">Multi-pass membrane protein</topology>
    </subcellularLocation>
</comment>
<feature type="transmembrane region" description="Helical" evidence="6">
    <location>
        <begin position="109"/>
        <end position="131"/>
    </location>
</feature>
<feature type="transmembrane region" description="Helical" evidence="6">
    <location>
        <begin position="138"/>
        <end position="158"/>
    </location>
</feature>
<evidence type="ECO:0000256" key="1">
    <source>
        <dbReference type="ARBA" id="ARBA00004651"/>
    </source>
</evidence>
<gene>
    <name evidence="7" type="ORF">SAMN04488563_0217</name>
</gene>
<organism evidence="7 8">
    <name type="scientific">Jiangella alkaliphila</name>
    <dbReference type="NCBI Taxonomy" id="419479"/>
    <lineage>
        <taxon>Bacteria</taxon>
        <taxon>Bacillati</taxon>
        <taxon>Actinomycetota</taxon>
        <taxon>Actinomycetes</taxon>
        <taxon>Jiangellales</taxon>
        <taxon>Jiangellaceae</taxon>
        <taxon>Jiangella</taxon>
    </lineage>
</organism>
<evidence type="ECO:0000256" key="6">
    <source>
        <dbReference type="SAM" id="Phobius"/>
    </source>
</evidence>
<dbReference type="AlphaFoldDB" id="A0A1H2G055"/>
<dbReference type="STRING" id="419479.SAMN04488563_0217"/>
<dbReference type="GO" id="GO:0005886">
    <property type="term" value="C:plasma membrane"/>
    <property type="evidence" value="ECO:0007669"/>
    <property type="project" value="UniProtKB-SubCell"/>
</dbReference>
<keyword evidence="3 6" id="KW-0812">Transmembrane</keyword>
<dbReference type="EMBL" id="LT629791">
    <property type="protein sequence ID" value="SDU12971.1"/>
    <property type="molecule type" value="Genomic_DNA"/>
</dbReference>
<evidence type="ECO:0000256" key="3">
    <source>
        <dbReference type="ARBA" id="ARBA00022692"/>
    </source>
</evidence>
<protein>
    <submittedName>
        <fullName evidence="7">Monosaccharide ABC transporter membrane protein, CUT2 family</fullName>
    </submittedName>
</protein>
<reference evidence="8" key="1">
    <citation type="submission" date="2016-10" db="EMBL/GenBank/DDBJ databases">
        <authorList>
            <person name="Varghese N."/>
            <person name="Submissions S."/>
        </authorList>
    </citation>
    <scope>NUCLEOTIDE SEQUENCE [LARGE SCALE GENOMIC DNA]</scope>
    <source>
        <strain evidence="8">DSM 45079</strain>
    </source>
</reference>
<feature type="transmembrane region" description="Helical" evidence="6">
    <location>
        <begin position="309"/>
        <end position="325"/>
    </location>
</feature>
<evidence type="ECO:0000256" key="2">
    <source>
        <dbReference type="ARBA" id="ARBA00022475"/>
    </source>
</evidence>
<dbReference type="InterPro" id="IPR001851">
    <property type="entry name" value="ABC_transp_permease"/>
</dbReference>
<evidence type="ECO:0000256" key="4">
    <source>
        <dbReference type="ARBA" id="ARBA00022989"/>
    </source>
</evidence>
<name>A0A1H2G055_9ACTN</name>
<dbReference type="RefSeq" id="WP_082155168.1">
    <property type="nucleotide sequence ID" value="NZ_KQ061225.1"/>
</dbReference>
<evidence type="ECO:0000313" key="7">
    <source>
        <dbReference type="EMBL" id="SDU12971.1"/>
    </source>
</evidence>
<feature type="transmembrane region" description="Helical" evidence="6">
    <location>
        <begin position="73"/>
        <end position="97"/>
    </location>
</feature>
<dbReference type="PANTHER" id="PTHR32196">
    <property type="entry name" value="ABC TRANSPORTER PERMEASE PROTEIN YPHD-RELATED-RELATED"/>
    <property type="match status" value="1"/>
</dbReference>
<evidence type="ECO:0000256" key="5">
    <source>
        <dbReference type="ARBA" id="ARBA00023136"/>
    </source>
</evidence>
<keyword evidence="2" id="KW-1003">Cell membrane</keyword>
<dbReference type="CDD" id="cd06579">
    <property type="entry name" value="TM_PBP1_transp_AraH_like"/>
    <property type="match status" value="1"/>
</dbReference>
<keyword evidence="8" id="KW-1185">Reference proteome</keyword>
<dbReference type="GO" id="GO:0022857">
    <property type="term" value="F:transmembrane transporter activity"/>
    <property type="evidence" value="ECO:0007669"/>
    <property type="project" value="InterPro"/>
</dbReference>
<accession>A0A1H2G055</accession>
<feature type="transmembrane region" description="Helical" evidence="6">
    <location>
        <begin position="31"/>
        <end position="52"/>
    </location>
</feature>
<dbReference type="Proteomes" id="UP000182977">
    <property type="component" value="Chromosome I"/>
</dbReference>
<keyword evidence="5 6" id="KW-0472">Membrane</keyword>
<feature type="transmembrane region" description="Helical" evidence="6">
    <location>
        <begin position="170"/>
        <end position="199"/>
    </location>
</feature>
<dbReference type="Pfam" id="PF02653">
    <property type="entry name" value="BPD_transp_2"/>
    <property type="match status" value="1"/>
</dbReference>
<dbReference type="OrthoDB" id="9808136at2"/>
<sequence length="334" mass="34097">MTSQTAPPPVEDDRRSTRRQLPRLVVGGRDVTSGVGFVVALALLVVLAAVTTENFLTEQNLTNLLRQMVTVGLLAYGMLVVILTAGIDLSVGSVVAFSGIVSAGLVSDLPIPLALAVGVAAGLGFGLVNGLLIAGFDLAPFVVTLAALTTIRGLAFVYSEVPIAPEDPGFFTLGTALAGPIPVPTLIMIGVFLLGGVFLTRTPAGRAIVAIGGNRETVRLAGISVKKHLVLAYTISGTCAGLAGVILASRVGIAQPSVGVAFELDAIAACVIGGASLAGGRGSVRATLGGVLVLSLINNLLNLHGVQSFWQQVLKGLIIIAVIIVQRRSMGERA</sequence>
<dbReference type="PANTHER" id="PTHR32196:SF72">
    <property type="entry name" value="RIBOSE IMPORT PERMEASE PROTEIN RBSC"/>
    <property type="match status" value="1"/>
</dbReference>
<feature type="transmembrane region" description="Helical" evidence="6">
    <location>
        <begin position="229"/>
        <end position="248"/>
    </location>
</feature>
<evidence type="ECO:0000313" key="8">
    <source>
        <dbReference type="Proteomes" id="UP000182977"/>
    </source>
</evidence>
<proteinExistence type="predicted"/>
<keyword evidence="4 6" id="KW-1133">Transmembrane helix</keyword>